<reference evidence="2 3" key="1">
    <citation type="journal article" date="2018" name="IMA Fungus">
        <title>IMA Genome-F 10: Nine draft genome sequences of Claviceps purpurea s.lat., including C. arundinis, C. humidiphila, and C. cf. spartinae, pseudomolecules for the pitch canker pathogen Fusarium circinatum, draft genome of Davidsoniella eucalypti, Grosmannia galeiformis, Quambalaria eucalypti, and Teratosphaeria destructans.</title>
        <authorList>
            <person name="Wingfield B.D."/>
            <person name="Liu M."/>
            <person name="Nguyen H.D."/>
            <person name="Lane F.A."/>
            <person name="Morgan S.W."/>
            <person name="De Vos L."/>
            <person name="Wilken P.M."/>
            <person name="Duong T.A."/>
            <person name="Aylward J."/>
            <person name="Coetzee M.P."/>
            <person name="Dadej K."/>
            <person name="De Beer Z.W."/>
            <person name="Findlay W."/>
            <person name="Havenga M."/>
            <person name="Kolarik M."/>
            <person name="Menzies J.G."/>
            <person name="Naidoo K."/>
            <person name="Pochopski O."/>
            <person name="Shoukouhi P."/>
            <person name="Santana Q.C."/>
            <person name="Seifert K.A."/>
            <person name="Soal N."/>
            <person name="Steenkamp E.T."/>
            <person name="Tatham C.T."/>
            <person name="van der Nest M.A."/>
            <person name="Wingfield M.J."/>
        </authorList>
    </citation>
    <scope>NUCLEOTIDE SEQUENCE [LARGE SCALE GENOMIC DNA]</scope>
    <source>
        <strain evidence="2">CMW44962</strain>
    </source>
</reference>
<evidence type="ECO:0008006" key="4">
    <source>
        <dbReference type="Google" id="ProtNLM"/>
    </source>
</evidence>
<proteinExistence type="predicted"/>
<organism evidence="2 3">
    <name type="scientific">Teratosphaeria destructans</name>
    <dbReference type="NCBI Taxonomy" id="418781"/>
    <lineage>
        <taxon>Eukaryota</taxon>
        <taxon>Fungi</taxon>
        <taxon>Dikarya</taxon>
        <taxon>Ascomycota</taxon>
        <taxon>Pezizomycotina</taxon>
        <taxon>Dothideomycetes</taxon>
        <taxon>Dothideomycetidae</taxon>
        <taxon>Mycosphaerellales</taxon>
        <taxon>Teratosphaeriaceae</taxon>
        <taxon>Teratosphaeria</taxon>
    </lineage>
</organism>
<dbReference type="AlphaFoldDB" id="A0A9W7SXK5"/>
<feature type="chain" id="PRO_5040854746" description="Secreted protein" evidence="1">
    <location>
        <begin position="25"/>
        <end position="98"/>
    </location>
</feature>
<sequence>MLPGHPLLYLTQLWVLCECEFVLGVIVPRHVAQNSCALLNRQSTIIVVDQHWNASIWTKSYKPGFFLNVLANVDALEDIVWLAICFLDLFENDGGFVA</sequence>
<protein>
    <recommendedName>
        <fullName evidence="4">Secreted protein</fullName>
    </recommendedName>
</protein>
<keyword evidence="3" id="KW-1185">Reference proteome</keyword>
<gene>
    <name evidence="2" type="ORF">Tdes44962_MAKER08069</name>
</gene>
<accession>A0A9W7SXK5</accession>
<evidence type="ECO:0000256" key="1">
    <source>
        <dbReference type="SAM" id="SignalP"/>
    </source>
</evidence>
<keyword evidence="1" id="KW-0732">Signal</keyword>
<dbReference type="EMBL" id="RIBY02000624">
    <property type="protein sequence ID" value="KAH9839614.1"/>
    <property type="molecule type" value="Genomic_DNA"/>
</dbReference>
<evidence type="ECO:0000313" key="2">
    <source>
        <dbReference type="EMBL" id="KAH9839614.1"/>
    </source>
</evidence>
<evidence type="ECO:0000313" key="3">
    <source>
        <dbReference type="Proteomes" id="UP001138500"/>
    </source>
</evidence>
<name>A0A9W7SXK5_9PEZI</name>
<reference evidence="2 3" key="2">
    <citation type="journal article" date="2021" name="Curr. Genet.">
        <title>Genetic response to nitrogen starvation in the aggressive Eucalyptus foliar pathogen Teratosphaeria destructans.</title>
        <authorList>
            <person name="Havenga M."/>
            <person name="Wingfield B.D."/>
            <person name="Wingfield M.J."/>
            <person name="Dreyer L.L."/>
            <person name="Roets F."/>
            <person name="Aylward J."/>
        </authorList>
    </citation>
    <scope>NUCLEOTIDE SEQUENCE [LARGE SCALE GENOMIC DNA]</scope>
    <source>
        <strain evidence="2">CMW44962</strain>
    </source>
</reference>
<comment type="caution">
    <text evidence="2">The sequence shown here is derived from an EMBL/GenBank/DDBJ whole genome shotgun (WGS) entry which is preliminary data.</text>
</comment>
<dbReference type="Proteomes" id="UP001138500">
    <property type="component" value="Unassembled WGS sequence"/>
</dbReference>
<feature type="signal peptide" evidence="1">
    <location>
        <begin position="1"/>
        <end position="24"/>
    </location>
</feature>